<proteinExistence type="predicted"/>
<evidence type="ECO:0000259" key="18">
    <source>
        <dbReference type="PROSITE" id="PS51104"/>
    </source>
</evidence>
<evidence type="ECO:0000256" key="1">
    <source>
        <dbReference type="ARBA" id="ARBA00001655"/>
    </source>
</evidence>
<name>A0A4R7VS87_9PSEU</name>
<dbReference type="OrthoDB" id="9814222at2"/>
<comment type="catalytic activity">
    <reaction evidence="1">
        <text>D-mannitol(out) + N(pros)-phospho-L-histidyl-[protein] = D-mannitol 1-phosphate(in) + L-histidyl-[protein]</text>
        <dbReference type="Rhea" id="RHEA:33363"/>
        <dbReference type="Rhea" id="RHEA-COMP:9745"/>
        <dbReference type="Rhea" id="RHEA-COMP:9746"/>
        <dbReference type="ChEBI" id="CHEBI:16899"/>
        <dbReference type="ChEBI" id="CHEBI:29979"/>
        <dbReference type="ChEBI" id="CHEBI:61381"/>
        <dbReference type="ChEBI" id="CHEBI:64837"/>
        <dbReference type="EC" id="2.7.1.197"/>
    </reaction>
</comment>
<comment type="subcellular location">
    <subcellularLocation>
        <location evidence="3">Cell membrane</location>
        <topology evidence="3">Multi-pass membrane protein</topology>
    </subcellularLocation>
</comment>
<evidence type="ECO:0000256" key="9">
    <source>
        <dbReference type="ARBA" id="ARBA00022597"/>
    </source>
</evidence>
<dbReference type="PROSITE" id="PS51099">
    <property type="entry name" value="PTS_EIIB_TYPE_2"/>
    <property type="match status" value="1"/>
</dbReference>
<comment type="caution">
    <text evidence="19">The sequence shown here is derived from an EMBL/GenBank/DDBJ whole genome shotgun (WGS) entry which is preliminary data.</text>
</comment>
<evidence type="ECO:0000256" key="16">
    <source>
        <dbReference type="SAM" id="Phobius"/>
    </source>
</evidence>
<evidence type="ECO:0000256" key="3">
    <source>
        <dbReference type="ARBA" id="ARBA00004651"/>
    </source>
</evidence>
<keyword evidence="14 16" id="KW-0472">Membrane</keyword>
<reference evidence="19 20" key="1">
    <citation type="submission" date="2019-03" db="EMBL/GenBank/DDBJ databases">
        <title>Genomic Encyclopedia of Archaeal and Bacterial Type Strains, Phase II (KMG-II): from individual species to whole genera.</title>
        <authorList>
            <person name="Goeker M."/>
        </authorList>
    </citation>
    <scope>NUCLEOTIDE SEQUENCE [LARGE SCALE GENOMIC DNA]</scope>
    <source>
        <strain evidence="19 20">DSM 45499</strain>
    </source>
</reference>
<dbReference type="InterPro" id="IPR004718">
    <property type="entry name" value="PTS_IIC_mtl"/>
</dbReference>
<feature type="transmembrane region" description="Helical" evidence="16">
    <location>
        <begin position="224"/>
        <end position="245"/>
    </location>
</feature>
<dbReference type="AlphaFoldDB" id="A0A4R7VS87"/>
<dbReference type="Proteomes" id="UP000294927">
    <property type="component" value="Unassembled WGS sequence"/>
</dbReference>
<sequence>MTTDISHLKNLQGNSWRASVQRLGSRLAGMIMPNIGAFIAWGLITALFIPKGWLPNETLAGLVDPTIKYLLPILIGYTGGRMVHGQRGAVIGAIATMGVVVGADVPMFLGAMIMGPLAAFLLKLFDRRIEGKIKTGFEMLVNNFSLGILGGGLALVGVVGIGPIVQGLTNAASKAVDFLVDNSLLPLVSIIVEPAKALFLNNAINHGVFSPLGLDQARETGQSILFMIETNPGPGLGILLAYWFFGPKRLRASAPGAIIIHFFGGIHEIYFPYLLMKPRLIIAAMAGGMAGVATAMVTNSGLVAPPAPGSIFAYIAVTPRGGHVSVLLSIVMATAVAFIVAAALLKFGRGADVEDEATATIPEQAGAGVASGDATELPATAAPVAGSVSENGAVTTAPVILGSEVKTVVVACDAGMGSSVMLASQMRTRLKPYGVAVEHVAIADLPTDSRLVLTHSDLAERARRTVPQAVVVEFRMFLGDPAFDRLEKAIKEGEEIRG</sequence>
<gene>
    <name evidence="19" type="ORF">CLV71_105218</name>
</gene>
<evidence type="ECO:0000313" key="19">
    <source>
        <dbReference type="EMBL" id="TDV52087.1"/>
    </source>
</evidence>
<evidence type="ECO:0000256" key="6">
    <source>
        <dbReference type="ARBA" id="ARBA00022448"/>
    </source>
</evidence>
<dbReference type="EC" id="2.7.1.197" evidence="4"/>
<evidence type="ECO:0000256" key="8">
    <source>
        <dbReference type="ARBA" id="ARBA00022553"/>
    </source>
</evidence>
<evidence type="ECO:0000256" key="4">
    <source>
        <dbReference type="ARBA" id="ARBA00011909"/>
    </source>
</evidence>
<dbReference type="InterPro" id="IPR003501">
    <property type="entry name" value="PTS_EIIB_2/3"/>
</dbReference>
<dbReference type="RefSeq" id="WP_133903496.1">
    <property type="nucleotide sequence ID" value="NZ_SOCP01000005.1"/>
</dbReference>
<dbReference type="Pfam" id="PF02302">
    <property type="entry name" value="PTS_IIB"/>
    <property type="match status" value="1"/>
</dbReference>
<dbReference type="SUPFAM" id="SSF52794">
    <property type="entry name" value="PTS system IIB component-like"/>
    <property type="match status" value="1"/>
</dbReference>
<dbReference type="GO" id="GO:0009401">
    <property type="term" value="P:phosphoenolpyruvate-dependent sugar phosphotransferase system"/>
    <property type="evidence" value="ECO:0007669"/>
    <property type="project" value="UniProtKB-KW"/>
</dbReference>
<comment type="function">
    <text evidence="2">The phosphoenolpyruvate-dependent sugar phosphotransferase system (sugar PTS), a major carbohydrate active transport system, catalyzes the phosphorylation of incoming sugar substrates concomitantly with their translocation across the cell membrane. The enzyme II CmtAB PTS system is involved in D-mannitol transport.</text>
</comment>
<keyword evidence="6" id="KW-0813">Transport</keyword>
<evidence type="ECO:0000256" key="11">
    <source>
        <dbReference type="ARBA" id="ARBA00022683"/>
    </source>
</evidence>
<feature type="transmembrane region" description="Helical" evidence="16">
    <location>
        <begin position="107"/>
        <end position="125"/>
    </location>
</feature>
<dbReference type="PANTHER" id="PTHR30181:SF2">
    <property type="entry name" value="PTS SYSTEM MANNITOL-SPECIFIC EIICBA COMPONENT"/>
    <property type="match status" value="1"/>
</dbReference>
<dbReference type="CDD" id="cd05567">
    <property type="entry name" value="PTS_IIB_mannitol"/>
    <property type="match status" value="1"/>
</dbReference>
<keyword evidence="20" id="KW-1185">Reference proteome</keyword>
<evidence type="ECO:0000256" key="10">
    <source>
        <dbReference type="ARBA" id="ARBA00022679"/>
    </source>
</evidence>
<keyword evidence="10" id="KW-0808">Transferase</keyword>
<evidence type="ECO:0000256" key="14">
    <source>
        <dbReference type="ARBA" id="ARBA00023136"/>
    </source>
</evidence>
<keyword evidence="12 16" id="KW-0812">Transmembrane</keyword>
<organism evidence="19 20">
    <name type="scientific">Actinophytocola oryzae</name>
    <dbReference type="NCBI Taxonomy" id="502181"/>
    <lineage>
        <taxon>Bacteria</taxon>
        <taxon>Bacillati</taxon>
        <taxon>Actinomycetota</taxon>
        <taxon>Actinomycetes</taxon>
        <taxon>Pseudonocardiales</taxon>
        <taxon>Pseudonocardiaceae</taxon>
    </lineage>
</organism>
<evidence type="ECO:0000256" key="13">
    <source>
        <dbReference type="ARBA" id="ARBA00022989"/>
    </source>
</evidence>
<dbReference type="InterPro" id="IPR036095">
    <property type="entry name" value="PTS_EIIB-like_sf"/>
</dbReference>
<feature type="domain" description="PTS EIIC type-2" evidence="18">
    <location>
        <begin position="23"/>
        <end position="397"/>
    </location>
</feature>
<dbReference type="PANTHER" id="PTHR30181">
    <property type="entry name" value="MANNITOL PERMEASE IIC COMPONENT"/>
    <property type="match status" value="1"/>
</dbReference>
<dbReference type="InterPro" id="IPR029503">
    <property type="entry name" value="PTS_EIIB_mannitol"/>
</dbReference>
<dbReference type="GO" id="GO:0090563">
    <property type="term" value="F:protein-phosphocysteine-sugar phosphotransferase activity"/>
    <property type="evidence" value="ECO:0007669"/>
    <property type="project" value="TreeGrafter"/>
</dbReference>
<keyword evidence="7" id="KW-1003">Cell membrane</keyword>
<dbReference type="Gene3D" id="3.40.50.2300">
    <property type="match status" value="1"/>
</dbReference>
<evidence type="ECO:0000256" key="12">
    <source>
        <dbReference type="ARBA" id="ARBA00022692"/>
    </source>
</evidence>
<dbReference type="NCBIfam" id="NF011663">
    <property type="entry name" value="PRK15083.1"/>
    <property type="match status" value="1"/>
</dbReference>
<dbReference type="InterPro" id="IPR013011">
    <property type="entry name" value="PTS_EIIB_2"/>
</dbReference>
<feature type="transmembrane region" description="Helical" evidence="16">
    <location>
        <begin position="257"/>
        <end position="275"/>
    </location>
</feature>
<evidence type="ECO:0000313" key="20">
    <source>
        <dbReference type="Proteomes" id="UP000294927"/>
    </source>
</evidence>
<dbReference type="InterPro" id="IPR013014">
    <property type="entry name" value="PTS_EIIC_2"/>
</dbReference>
<feature type="domain" description="PTS EIIB type-2" evidence="17">
    <location>
        <begin position="406"/>
        <end position="498"/>
    </location>
</feature>
<feature type="transmembrane region" description="Helical" evidence="16">
    <location>
        <begin position="324"/>
        <end position="345"/>
    </location>
</feature>
<keyword evidence="11" id="KW-0598">Phosphotransferase system</keyword>
<dbReference type="GO" id="GO:0022872">
    <property type="term" value="F:protein-N(PI)-phosphohistidine-mannitol phosphotransferase system transmembrane transporter activity"/>
    <property type="evidence" value="ECO:0007669"/>
    <property type="project" value="InterPro"/>
</dbReference>
<keyword evidence="13 16" id="KW-1133">Transmembrane helix</keyword>
<feature type="transmembrane region" description="Helical" evidence="16">
    <location>
        <begin position="282"/>
        <end position="304"/>
    </location>
</feature>
<dbReference type="Pfam" id="PF02378">
    <property type="entry name" value="PTS_EIIC"/>
    <property type="match status" value="1"/>
</dbReference>
<protein>
    <recommendedName>
        <fullName evidence="5">PTS system mannitol-specific EIICB component</fullName>
        <ecNumber evidence="4">2.7.1.197</ecNumber>
    </recommendedName>
    <alternativeName>
        <fullName evidence="15">EIICB-Mtl</fullName>
    </alternativeName>
</protein>
<evidence type="ECO:0000256" key="7">
    <source>
        <dbReference type="ARBA" id="ARBA00022475"/>
    </source>
</evidence>
<keyword evidence="8" id="KW-0597">Phosphoprotein</keyword>
<keyword evidence="9" id="KW-0762">Sugar transport</keyword>
<evidence type="ECO:0000256" key="5">
    <source>
        <dbReference type="ARBA" id="ARBA00021825"/>
    </source>
</evidence>
<dbReference type="EMBL" id="SOCP01000005">
    <property type="protein sequence ID" value="TDV52087.1"/>
    <property type="molecule type" value="Genomic_DNA"/>
</dbReference>
<evidence type="ECO:0000256" key="15">
    <source>
        <dbReference type="ARBA" id="ARBA00033349"/>
    </source>
</evidence>
<dbReference type="InterPro" id="IPR050893">
    <property type="entry name" value="Sugar_PTS"/>
</dbReference>
<evidence type="ECO:0000259" key="17">
    <source>
        <dbReference type="PROSITE" id="PS51099"/>
    </source>
</evidence>
<feature type="transmembrane region" description="Helical" evidence="16">
    <location>
        <begin position="146"/>
        <end position="165"/>
    </location>
</feature>
<dbReference type="PROSITE" id="PS51104">
    <property type="entry name" value="PTS_EIIC_TYPE_2"/>
    <property type="match status" value="1"/>
</dbReference>
<dbReference type="NCBIfam" id="TIGR00851">
    <property type="entry name" value="mtlA"/>
    <property type="match status" value="1"/>
</dbReference>
<evidence type="ECO:0000256" key="2">
    <source>
        <dbReference type="ARBA" id="ARBA00002434"/>
    </source>
</evidence>
<accession>A0A4R7VS87</accession>
<dbReference type="GO" id="GO:0005886">
    <property type="term" value="C:plasma membrane"/>
    <property type="evidence" value="ECO:0007669"/>
    <property type="project" value="UniProtKB-SubCell"/>
</dbReference>
<feature type="transmembrane region" description="Helical" evidence="16">
    <location>
        <begin position="27"/>
        <end position="49"/>
    </location>
</feature>
<dbReference type="InterPro" id="IPR003352">
    <property type="entry name" value="PTS_EIIC"/>
</dbReference>